<protein>
    <recommendedName>
        <fullName evidence="5">Pyridoxine/pyridoxamine 5'-phosphate oxidase</fullName>
        <ecNumber evidence="5">1.4.3.5</ecNumber>
    </recommendedName>
    <alternativeName>
        <fullName evidence="5">PNP/PMP oxidase</fullName>
        <shortName evidence="5">PNPOx</shortName>
    </alternativeName>
    <alternativeName>
        <fullName evidence="5">Pyridoxal 5'-phosphate synthase</fullName>
    </alternativeName>
</protein>
<comment type="pathway">
    <text evidence="5">Cofactor metabolism; pyridoxal 5'-phosphate salvage; pyridoxal 5'-phosphate from pyridoxamine 5'-phosphate: step 1/1.</text>
</comment>
<dbReference type="Proteomes" id="UP000727056">
    <property type="component" value="Unassembled WGS sequence"/>
</dbReference>
<dbReference type="RefSeq" id="WP_168090389.1">
    <property type="nucleotide sequence ID" value="NZ_BHZH01000169.1"/>
</dbReference>
<keyword evidence="9" id="KW-1185">Reference proteome</keyword>
<dbReference type="HAMAP" id="MF_01629">
    <property type="entry name" value="PdxH"/>
    <property type="match status" value="1"/>
</dbReference>
<feature type="domain" description="Pyridoxamine 5'-phosphate oxidase N-terminal" evidence="6">
    <location>
        <begin position="29"/>
        <end position="151"/>
    </location>
</feature>
<feature type="binding site" evidence="5">
    <location>
        <position position="180"/>
    </location>
    <ligand>
        <name>FMN</name>
        <dbReference type="ChEBI" id="CHEBI:58210"/>
    </ligand>
</feature>
<feature type="binding site" evidence="5">
    <location>
        <begin position="55"/>
        <end position="60"/>
    </location>
    <ligand>
        <name>FMN</name>
        <dbReference type="ChEBI" id="CHEBI:58210"/>
    </ligand>
</feature>
<dbReference type="SUPFAM" id="SSF50475">
    <property type="entry name" value="FMN-binding split barrel"/>
    <property type="match status" value="1"/>
</dbReference>
<dbReference type="Pfam" id="PF10590">
    <property type="entry name" value="PNP_phzG_C"/>
    <property type="match status" value="1"/>
</dbReference>
<dbReference type="InterPro" id="IPR019740">
    <property type="entry name" value="Pyridox_Oxase_CS"/>
</dbReference>
<feature type="binding site" evidence="5">
    <location>
        <position position="117"/>
    </location>
    <ligand>
        <name>substrate</name>
    </ligand>
</feature>
<feature type="domain" description="Pyridoxine 5'-phosphate oxidase dimerisation C-terminal" evidence="7">
    <location>
        <begin position="167"/>
        <end position="208"/>
    </location>
</feature>
<dbReference type="InterPro" id="IPR019576">
    <property type="entry name" value="Pyridoxamine_oxidase_dimer_C"/>
</dbReference>
<evidence type="ECO:0000256" key="4">
    <source>
        <dbReference type="ARBA" id="ARBA00023002"/>
    </source>
</evidence>
<evidence type="ECO:0000259" key="6">
    <source>
        <dbReference type="Pfam" id="PF01243"/>
    </source>
</evidence>
<keyword evidence="4 5" id="KW-0560">Oxidoreductase</keyword>
<feature type="binding site" evidence="5">
    <location>
        <begin position="134"/>
        <end position="135"/>
    </location>
    <ligand>
        <name>FMN</name>
        <dbReference type="ChEBI" id="CHEBI:58210"/>
    </ligand>
</feature>
<dbReference type="NCBIfam" id="NF004231">
    <property type="entry name" value="PRK05679.1"/>
    <property type="match status" value="1"/>
</dbReference>
<feature type="binding site" evidence="5">
    <location>
        <position position="77"/>
    </location>
    <ligand>
        <name>FMN</name>
        <dbReference type="ChEBI" id="CHEBI:58210"/>
    </ligand>
</feature>
<evidence type="ECO:0000256" key="2">
    <source>
        <dbReference type="ARBA" id="ARBA00022630"/>
    </source>
</evidence>
<organism evidence="8 9">
    <name type="scientific">Streptomyces bohaiensis</name>
    <dbReference type="NCBI Taxonomy" id="1431344"/>
    <lineage>
        <taxon>Bacteria</taxon>
        <taxon>Bacillati</taxon>
        <taxon>Actinomycetota</taxon>
        <taxon>Actinomycetes</taxon>
        <taxon>Kitasatosporales</taxon>
        <taxon>Streptomycetaceae</taxon>
        <taxon>Streptomyces</taxon>
    </lineage>
</organism>
<proteinExistence type="inferred from homology"/>
<evidence type="ECO:0000313" key="8">
    <source>
        <dbReference type="EMBL" id="NJQ17757.1"/>
    </source>
</evidence>
<gene>
    <name evidence="5 8" type="primary">pdxH</name>
    <name evidence="8" type="ORF">HCN52_23170</name>
</gene>
<sequence>MRARYRAAGLSEADLPAEPVALFGDWFAEAVSGGLGEPNAMVVSTADTTGRPSSRTVLLKHFDDRGFVFFTHYGSAKGQELTANPFASLVFPWHELARQVIVSGTVERTGRDETAAYFRTRPHGSQLGAWASDQSQVVGSRAELDRRFQELARRYPEGEDVPAPPTWGGYRVRPEWIEFWQGRDNRLHDRLRFVREAAGTWDVRRLCP</sequence>
<evidence type="ECO:0000256" key="5">
    <source>
        <dbReference type="HAMAP-Rule" id="MF_01629"/>
    </source>
</evidence>
<comment type="catalytic activity">
    <reaction evidence="5">
        <text>pyridoxamine 5'-phosphate + O2 + H2O = pyridoxal 5'-phosphate + H2O2 + NH4(+)</text>
        <dbReference type="Rhea" id="RHEA:15817"/>
        <dbReference type="ChEBI" id="CHEBI:15377"/>
        <dbReference type="ChEBI" id="CHEBI:15379"/>
        <dbReference type="ChEBI" id="CHEBI:16240"/>
        <dbReference type="ChEBI" id="CHEBI:28938"/>
        <dbReference type="ChEBI" id="CHEBI:58451"/>
        <dbReference type="ChEBI" id="CHEBI:597326"/>
        <dbReference type="EC" id="1.4.3.5"/>
    </reaction>
</comment>
<dbReference type="NCBIfam" id="TIGR00558">
    <property type="entry name" value="pdxH"/>
    <property type="match status" value="1"/>
</dbReference>
<dbReference type="PANTHER" id="PTHR10851:SF0">
    <property type="entry name" value="PYRIDOXINE-5'-PHOSPHATE OXIDASE"/>
    <property type="match status" value="1"/>
</dbReference>
<keyword evidence="2 5" id="KW-0285">Flavoprotein</keyword>
<comment type="similarity">
    <text evidence="1 5">Belongs to the pyridoxamine 5'-phosphate oxidase family.</text>
</comment>
<dbReference type="PROSITE" id="PS01064">
    <property type="entry name" value="PYRIDOX_OXIDASE"/>
    <property type="match status" value="1"/>
</dbReference>
<comment type="catalytic activity">
    <reaction evidence="5">
        <text>pyridoxine 5'-phosphate + O2 = pyridoxal 5'-phosphate + H2O2</text>
        <dbReference type="Rhea" id="RHEA:15149"/>
        <dbReference type="ChEBI" id="CHEBI:15379"/>
        <dbReference type="ChEBI" id="CHEBI:16240"/>
        <dbReference type="ChEBI" id="CHEBI:58589"/>
        <dbReference type="ChEBI" id="CHEBI:597326"/>
        <dbReference type="EC" id="1.4.3.5"/>
    </reaction>
</comment>
<comment type="caution">
    <text evidence="8">The sequence shown here is derived from an EMBL/GenBank/DDBJ whole genome shotgun (WGS) entry which is preliminary data.</text>
</comment>
<dbReference type="EMBL" id="JAAVJC010000398">
    <property type="protein sequence ID" value="NJQ17757.1"/>
    <property type="molecule type" value="Genomic_DNA"/>
</dbReference>
<dbReference type="InterPro" id="IPR012349">
    <property type="entry name" value="Split_barrel_FMN-bd"/>
</dbReference>
<keyword evidence="3 5" id="KW-0288">FMN</keyword>
<feature type="binding site" evidence="5">
    <location>
        <position position="190"/>
    </location>
    <ligand>
        <name>FMN</name>
        <dbReference type="ChEBI" id="CHEBI:58210"/>
    </ligand>
</feature>
<feature type="binding site" evidence="5">
    <location>
        <begin position="186"/>
        <end position="188"/>
    </location>
    <ligand>
        <name>substrate</name>
    </ligand>
</feature>
<dbReference type="PANTHER" id="PTHR10851">
    <property type="entry name" value="PYRIDOXINE-5-PHOSPHATE OXIDASE"/>
    <property type="match status" value="1"/>
</dbReference>
<evidence type="ECO:0000313" key="9">
    <source>
        <dbReference type="Proteomes" id="UP000727056"/>
    </source>
</evidence>
<reference evidence="8 9" key="1">
    <citation type="submission" date="2020-03" db="EMBL/GenBank/DDBJ databases">
        <title>Draft genome of Streptomyces sp. ventii, isolated from the Axial Seamount in the Pacific Ocean, and resequencing of the two type strains Streptomyces lonarensis strain NCL 716 and Streptomyces bohaiensis strain 11A07.</title>
        <authorList>
            <person name="Loughran R.M."/>
            <person name="Pfannmuller K.M."/>
            <person name="Wasson B.J."/>
            <person name="Deadmond M.C."/>
            <person name="Paddock B.E."/>
            <person name="Koyack M.J."/>
            <person name="Gallegos D.A."/>
            <person name="Mitchell E.A."/>
            <person name="Ushijima B."/>
            <person name="Saw J.H."/>
            <person name="Mcphail K.L."/>
            <person name="Videau P."/>
        </authorList>
    </citation>
    <scope>NUCLEOTIDE SEQUENCE [LARGE SCALE GENOMIC DNA]</scope>
    <source>
        <strain evidence="8 9">11A07</strain>
    </source>
</reference>
<dbReference type="EC" id="1.4.3.5" evidence="5"/>
<dbReference type="InterPro" id="IPR000659">
    <property type="entry name" value="Pyridox_Oxase"/>
</dbReference>
<comment type="subunit">
    <text evidence="5">Homodimer.</text>
</comment>
<evidence type="ECO:0000259" key="7">
    <source>
        <dbReference type="Pfam" id="PF10590"/>
    </source>
</evidence>
<comment type="cofactor">
    <cofactor evidence="5">
        <name>FMN</name>
        <dbReference type="ChEBI" id="CHEBI:58210"/>
    </cofactor>
    <text evidence="5">Binds 1 FMN per subunit.</text>
</comment>
<dbReference type="Pfam" id="PF01243">
    <property type="entry name" value="PNPOx_N"/>
    <property type="match status" value="1"/>
</dbReference>
<feature type="binding site" evidence="5">
    <location>
        <position position="99"/>
    </location>
    <ligand>
        <name>FMN</name>
        <dbReference type="ChEBI" id="CHEBI:58210"/>
    </ligand>
</feature>
<feature type="binding site" evidence="5">
    <location>
        <position position="125"/>
    </location>
    <ligand>
        <name>substrate</name>
    </ligand>
</feature>
<evidence type="ECO:0000256" key="3">
    <source>
        <dbReference type="ARBA" id="ARBA00022643"/>
    </source>
</evidence>
<feature type="binding site" evidence="5">
    <location>
        <position position="121"/>
    </location>
    <ligand>
        <name>substrate</name>
    </ligand>
</feature>
<accession>A0ABX1CJZ9</accession>
<name>A0ABX1CJZ9_9ACTN</name>
<dbReference type="InterPro" id="IPR011576">
    <property type="entry name" value="Pyridox_Oxase_N"/>
</dbReference>
<feature type="binding site" evidence="5">
    <location>
        <position position="60"/>
    </location>
    <ligand>
        <name>substrate</name>
    </ligand>
</feature>
<evidence type="ECO:0000256" key="1">
    <source>
        <dbReference type="ARBA" id="ARBA00007301"/>
    </source>
</evidence>
<dbReference type="Gene3D" id="2.30.110.10">
    <property type="entry name" value="Electron Transport, Fmn-binding Protein, Chain A"/>
    <property type="match status" value="1"/>
</dbReference>
<dbReference type="PIRSF" id="PIRSF000190">
    <property type="entry name" value="Pyd_amn-ph_oxd"/>
    <property type="match status" value="1"/>
</dbReference>
<comment type="pathway">
    <text evidence="5">Cofactor metabolism; pyridoxal 5'-phosphate salvage; pyridoxal 5'-phosphate from pyridoxine 5'-phosphate: step 1/1.</text>
</comment>
<comment type="caution">
    <text evidence="5">Lacks conserved residue(s) required for the propagation of feature annotation.</text>
</comment>
<comment type="function">
    <text evidence="5">Catalyzes the oxidation of either pyridoxine 5'-phosphate (PNP) or pyridoxamine 5'-phosphate (PMP) into pyridoxal 5'-phosphate (PLP).</text>
</comment>
<dbReference type="GO" id="GO:0004733">
    <property type="term" value="F:pyridoxamine phosphate oxidase activity"/>
    <property type="evidence" value="ECO:0007669"/>
    <property type="project" value="UniProtKB-EC"/>
</dbReference>
<feature type="binding site" evidence="5">
    <location>
        <begin position="70"/>
        <end position="71"/>
    </location>
    <ligand>
        <name>FMN</name>
        <dbReference type="ChEBI" id="CHEBI:58210"/>
    </ligand>
</feature>
<keyword evidence="5" id="KW-0664">Pyridoxine biosynthesis</keyword>